<accession>A0A212K9C7</accession>
<organism evidence="2">
    <name type="scientific">uncultured Desulfovibrio sp</name>
    <dbReference type="NCBI Taxonomy" id="167968"/>
    <lineage>
        <taxon>Bacteria</taxon>
        <taxon>Pseudomonadati</taxon>
        <taxon>Thermodesulfobacteriota</taxon>
        <taxon>Desulfovibrionia</taxon>
        <taxon>Desulfovibrionales</taxon>
        <taxon>Desulfovibrionaceae</taxon>
        <taxon>Desulfovibrio</taxon>
        <taxon>environmental samples</taxon>
    </lineage>
</organism>
<dbReference type="EMBL" id="FLUP01000001">
    <property type="protein sequence ID" value="SBW08247.1"/>
    <property type="molecule type" value="Genomic_DNA"/>
</dbReference>
<protein>
    <submittedName>
        <fullName evidence="2">Uncharacterized protein</fullName>
    </submittedName>
</protein>
<proteinExistence type="predicted"/>
<sequence>MAAHAGALAQEKLGAPMDTAFGLPERRPHESHDDGIIALGASGLLLQPVAAPAHVAGSGQAEPRRCARRTGAVSRHRSIGRPLRPFDGRGLCPGSGRG</sequence>
<reference evidence="2" key="1">
    <citation type="submission" date="2016-04" db="EMBL/GenBank/DDBJ databases">
        <authorList>
            <person name="Evans L.H."/>
            <person name="Alamgir A."/>
            <person name="Owens N."/>
            <person name="Weber N.D."/>
            <person name="Virtaneva K."/>
            <person name="Barbian K."/>
            <person name="Babar A."/>
            <person name="Rosenke K."/>
        </authorList>
    </citation>
    <scope>NUCLEOTIDE SEQUENCE</scope>
    <source>
        <strain evidence="2">92-2</strain>
    </source>
</reference>
<feature type="region of interest" description="Disordered" evidence="1">
    <location>
        <begin position="54"/>
        <end position="98"/>
    </location>
</feature>
<evidence type="ECO:0000313" key="2">
    <source>
        <dbReference type="EMBL" id="SBW08247.1"/>
    </source>
</evidence>
<evidence type="ECO:0000256" key="1">
    <source>
        <dbReference type="SAM" id="MobiDB-lite"/>
    </source>
</evidence>
<name>A0A212K9C7_9BACT</name>
<gene>
    <name evidence="2" type="ORF">KM92DES2_12459</name>
</gene>
<dbReference type="AlphaFoldDB" id="A0A212K9C7"/>